<comment type="caution">
    <text evidence="8">The sequence shown here is derived from an EMBL/GenBank/DDBJ whole genome shotgun (WGS) entry which is preliminary data.</text>
</comment>
<dbReference type="Gene3D" id="3.30.450.20">
    <property type="entry name" value="PAS domain"/>
    <property type="match status" value="2"/>
</dbReference>
<evidence type="ECO:0000313" key="8">
    <source>
        <dbReference type="EMBL" id="NDY84141.1"/>
    </source>
</evidence>
<name>A0A6B2R1E7_9BURK</name>
<sequence>MPSELTLSLHKKNTRLVLIAGFVLGLIIILNAVVSIYTLRTNTINDRARELESLTLILAEHTAQTIFSANTVLDSIMDVVELAKINSEADYREFASKKAQFDLLVDKTKSNPIIDVTTFVSNTGEVLNFSRSHPPPKINLSDRDYFAFLSKNNSPNTYYSIPVQNKGNGKWVFYLARRVNDGKGQFLGLILVGVSAEVFSSIYERVGSKLGSGASLTLFRDDLTILTRWPFVDDMLGTVNKSGVIELSSKNPVFSGRAILTKGPRHTEGYASIDRMISFRKLDNYPFITGGSITKDLYLRNWLKDSRGVIYSSAFSLLILLIGLGLLLRSYKNHAKTQYVAHHDSLTGLSNRVLLADRIQHELAVARRNKTKLALLYLDLDNFKNINDELGHAIGDDVLKEAANRIVKSVRDSDTVSRIGGDEFIVLLSNIDHENNAVLVAEKIRAALTQPIVTHDNKTVITSTSIGIAIYPDHGLTQEDLQKNADFALYLSKNEGRNSIHVYQPTRQY</sequence>
<evidence type="ECO:0000256" key="6">
    <source>
        <dbReference type="SAM" id="Phobius"/>
    </source>
</evidence>
<dbReference type="Pfam" id="PF00990">
    <property type="entry name" value="GGDEF"/>
    <property type="match status" value="1"/>
</dbReference>
<evidence type="ECO:0000256" key="2">
    <source>
        <dbReference type="ARBA" id="ARBA00022475"/>
    </source>
</evidence>
<dbReference type="CDD" id="cd12915">
    <property type="entry name" value="PDC2_DGC_like"/>
    <property type="match status" value="1"/>
</dbReference>
<dbReference type="AlphaFoldDB" id="A0A6B2R1E7"/>
<accession>A0A6B2R1E7</accession>
<dbReference type="EMBL" id="JAAGRN010000009">
    <property type="protein sequence ID" value="NDY84141.1"/>
    <property type="molecule type" value="Genomic_DNA"/>
</dbReference>
<keyword evidence="3 6" id="KW-0812">Transmembrane</keyword>
<dbReference type="GO" id="GO:0003824">
    <property type="term" value="F:catalytic activity"/>
    <property type="evidence" value="ECO:0007669"/>
    <property type="project" value="UniProtKB-ARBA"/>
</dbReference>
<dbReference type="GO" id="GO:0005886">
    <property type="term" value="C:plasma membrane"/>
    <property type="evidence" value="ECO:0007669"/>
    <property type="project" value="UniProtKB-SubCell"/>
</dbReference>
<dbReference type="InterPro" id="IPR052163">
    <property type="entry name" value="DGC-Regulatory_Protein"/>
</dbReference>
<protein>
    <submittedName>
        <fullName evidence="8">GGDEF domain-containing protein</fullName>
    </submittedName>
</protein>
<proteinExistence type="predicted"/>
<dbReference type="SUPFAM" id="SSF55073">
    <property type="entry name" value="Nucleotide cyclase"/>
    <property type="match status" value="1"/>
</dbReference>
<reference evidence="8" key="1">
    <citation type="submission" date="2020-02" db="EMBL/GenBank/DDBJ databases">
        <authorList>
            <person name="Chen W.-M."/>
        </authorList>
    </citation>
    <scope>NUCLEOTIDE SEQUENCE</scope>
    <source>
        <strain evidence="8">NBD-18</strain>
    </source>
</reference>
<feature type="transmembrane region" description="Helical" evidence="6">
    <location>
        <begin position="309"/>
        <end position="328"/>
    </location>
</feature>
<dbReference type="RefSeq" id="WP_163655949.1">
    <property type="nucleotide sequence ID" value="NZ_JAAGRN010000009.1"/>
</dbReference>
<evidence type="ECO:0000256" key="3">
    <source>
        <dbReference type="ARBA" id="ARBA00022692"/>
    </source>
</evidence>
<dbReference type="Pfam" id="PF02743">
    <property type="entry name" value="dCache_1"/>
    <property type="match status" value="1"/>
</dbReference>
<dbReference type="CDD" id="cd12914">
    <property type="entry name" value="PDC1_DGC_like"/>
    <property type="match status" value="1"/>
</dbReference>
<evidence type="ECO:0000259" key="7">
    <source>
        <dbReference type="PROSITE" id="PS50887"/>
    </source>
</evidence>
<dbReference type="InterPro" id="IPR043128">
    <property type="entry name" value="Rev_trsase/Diguanyl_cyclase"/>
</dbReference>
<organism evidence="8">
    <name type="scientific">Sheuella amnicola</name>
    <dbReference type="NCBI Taxonomy" id="2707330"/>
    <lineage>
        <taxon>Bacteria</taxon>
        <taxon>Pseudomonadati</taxon>
        <taxon>Pseudomonadota</taxon>
        <taxon>Betaproteobacteria</taxon>
        <taxon>Burkholderiales</taxon>
        <taxon>Alcaligenaceae</taxon>
        <taxon>Sheuella</taxon>
    </lineage>
</organism>
<feature type="domain" description="GGDEF" evidence="7">
    <location>
        <begin position="371"/>
        <end position="505"/>
    </location>
</feature>
<dbReference type="PROSITE" id="PS50887">
    <property type="entry name" value="GGDEF"/>
    <property type="match status" value="1"/>
</dbReference>
<dbReference type="InterPro" id="IPR000160">
    <property type="entry name" value="GGDEF_dom"/>
</dbReference>
<evidence type="ECO:0000256" key="5">
    <source>
        <dbReference type="ARBA" id="ARBA00023136"/>
    </source>
</evidence>
<dbReference type="PANTHER" id="PTHR46663">
    <property type="entry name" value="DIGUANYLATE CYCLASE DGCT-RELATED"/>
    <property type="match status" value="1"/>
</dbReference>
<evidence type="ECO:0000256" key="1">
    <source>
        <dbReference type="ARBA" id="ARBA00004651"/>
    </source>
</evidence>
<gene>
    <name evidence="8" type="ORF">G3I67_12975</name>
</gene>
<keyword evidence="5 6" id="KW-0472">Membrane</keyword>
<dbReference type="InterPro" id="IPR033479">
    <property type="entry name" value="dCache_1"/>
</dbReference>
<dbReference type="FunFam" id="3.30.70.270:FF:000001">
    <property type="entry name" value="Diguanylate cyclase domain protein"/>
    <property type="match status" value="1"/>
</dbReference>
<dbReference type="InterPro" id="IPR029787">
    <property type="entry name" value="Nucleotide_cyclase"/>
</dbReference>
<dbReference type="NCBIfam" id="TIGR00254">
    <property type="entry name" value="GGDEF"/>
    <property type="match status" value="1"/>
</dbReference>
<feature type="transmembrane region" description="Helical" evidence="6">
    <location>
        <begin position="16"/>
        <end position="39"/>
    </location>
</feature>
<dbReference type="SMART" id="SM00267">
    <property type="entry name" value="GGDEF"/>
    <property type="match status" value="1"/>
</dbReference>
<evidence type="ECO:0000256" key="4">
    <source>
        <dbReference type="ARBA" id="ARBA00022989"/>
    </source>
</evidence>
<dbReference type="PANTHER" id="PTHR46663:SF2">
    <property type="entry name" value="GGDEF DOMAIN-CONTAINING PROTEIN"/>
    <property type="match status" value="1"/>
</dbReference>
<keyword evidence="4 6" id="KW-1133">Transmembrane helix</keyword>
<comment type="subcellular location">
    <subcellularLocation>
        <location evidence="1">Cell membrane</location>
        <topology evidence="1">Multi-pass membrane protein</topology>
    </subcellularLocation>
</comment>
<dbReference type="CDD" id="cd01949">
    <property type="entry name" value="GGDEF"/>
    <property type="match status" value="1"/>
</dbReference>
<dbReference type="Gene3D" id="3.30.70.270">
    <property type="match status" value="1"/>
</dbReference>
<keyword evidence="2" id="KW-1003">Cell membrane</keyword>